<keyword evidence="2 4" id="KW-0547">Nucleotide-binding</keyword>
<evidence type="ECO:0000256" key="4">
    <source>
        <dbReference type="RuleBase" id="RU003651"/>
    </source>
</evidence>
<dbReference type="PANTHER" id="PTHR23074:SF17">
    <property type="entry name" value="FIDGETIN-LIKE PROTEIN 1"/>
    <property type="match status" value="1"/>
</dbReference>
<dbReference type="InterPro" id="IPR015415">
    <property type="entry name" value="Spast_Vps4_C"/>
</dbReference>
<dbReference type="PANTHER" id="PTHR23074">
    <property type="entry name" value="AAA DOMAIN-CONTAINING"/>
    <property type="match status" value="1"/>
</dbReference>
<dbReference type="InterPro" id="IPR027417">
    <property type="entry name" value="P-loop_NTPase"/>
</dbReference>
<reference evidence="6 7" key="1">
    <citation type="submission" date="2023-03" db="EMBL/GenBank/DDBJ databases">
        <title>Genome insight into feeding habits of ladybird beetles.</title>
        <authorList>
            <person name="Li H.-S."/>
            <person name="Huang Y.-H."/>
            <person name="Pang H."/>
        </authorList>
    </citation>
    <scope>NUCLEOTIDE SEQUENCE [LARGE SCALE GENOMIC DNA]</scope>
    <source>
        <strain evidence="6">SYSU_2023b</strain>
        <tissue evidence="6">Whole body</tissue>
    </source>
</reference>
<dbReference type="Proteomes" id="UP001431783">
    <property type="component" value="Unassembled WGS sequence"/>
</dbReference>
<keyword evidence="3 4" id="KW-0067">ATP-binding</keyword>
<dbReference type="GO" id="GO:0008568">
    <property type="term" value="F:microtubule severing ATPase activity"/>
    <property type="evidence" value="ECO:0007669"/>
    <property type="project" value="UniProtKB-ARBA"/>
</dbReference>
<dbReference type="SUPFAM" id="SSF52540">
    <property type="entry name" value="P-loop containing nucleoside triphosphate hydrolases"/>
    <property type="match status" value="1"/>
</dbReference>
<feature type="domain" description="AAA+ ATPase" evidence="5">
    <location>
        <begin position="251"/>
        <end position="387"/>
    </location>
</feature>
<evidence type="ECO:0000259" key="5">
    <source>
        <dbReference type="SMART" id="SM00382"/>
    </source>
</evidence>
<dbReference type="GO" id="GO:0031114">
    <property type="term" value="P:regulation of microtubule depolymerization"/>
    <property type="evidence" value="ECO:0007669"/>
    <property type="project" value="UniProtKB-ARBA"/>
</dbReference>
<dbReference type="AlphaFoldDB" id="A0AAW1UKE2"/>
<dbReference type="InterPro" id="IPR050304">
    <property type="entry name" value="MT-severing_AAA_ATPase"/>
</dbReference>
<gene>
    <name evidence="6" type="ORF">WA026_010090</name>
</gene>
<evidence type="ECO:0000256" key="1">
    <source>
        <dbReference type="ARBA" id="ARBA00006914"/>
    </source>
</evidence>
<evidence type="ECO:0000313" key="6">
    <source>
        <dbReference type="EMBL" id="KAK9880216.1"/>
    </source>
</evidence>
<sequence>MNTRNLESFLLLSDLVSKNSAFENLSNLVETKIKSCNLFLGSNPNSKGIHLNSGVKNLELKNFLLESCMEGEISCKQSKNILEKDYQEFEKCFERANQTSQIKDVASCSFSNAVDSTRKEVFPHSSSNERKRITYITKDTQGTNSQKKYVSPCSFTNALEAARKEVYSNPSSNERKGITFIGKDAQHTNLEGYLKNIDPKMIEVIESEIMDTGITTNWDDIAGLNFVKSAIQEAVIWPMLRPDIFTGLRRPPKGILLFGPPGTGKTLLGKCVATNSKSTFFSISAASLTSKWIGDGEKMVRALFAVARCHQPAVIFIDEIDSLLSQRSDTEHESSRRLKTEFFIQIDGASTAQEERLLLIAATNRPQELDEAARRRFVKRLYIPLPEFEARLELLKKLTAGEKHSLTEENYERIANLSQGYSGADIRSLCSEASMGPVRSIQIHSIEDINSTDVRPLMLEDFEKAFLRVKSSVSSEELNQYVIWNEKFGFGC</sequence>
<dbReference type="GO" id="GO:0005813">
    <property type="term" value="C:centrosome"/>
    <property type="evidence" value="ECO:0007669"/>
    <property type="project" value="UniProtKB-ARBA"/>
</dbReference>
<dbReference type="GO" id="GO:0005694">
    <property type="term" value="C:chromosome"/>
    <property type="evidence" value="ECO:0007669"/>
    <property type="project" value="UniProtKB-ARBA"/>
</dbReference>
<dbReference type="GO" id="GO:0000070">
    <property type="term" value="P:mitotic sister chromatid segregation"/>
    <property type="evidence" value="ECO:0007669"/>
    <property type="project" value="UniProtKB-ARBA"/>
</dbReference>
<evidence type="ECO:0000256" key="3">
    <source>
        <dbReference type="ARBA" id="ARBA00022840"/>
    </source>
</evidence>
<dbReference type="SMART" id="SM00382">
    <property type="entry name" value="AAA"/>
    <property type="match status" value="1"/>
</dbReference>
<dbReference type="GO" id="GO:0016887">
    <property type="term" value="F:ATP hydrolysis activity"/>
    <property type="evidence" value="ECO:0007669"/>
    <property type="project" value="InterPro"/>
</dbReference>
<evidence type="ECO:0000313" key="7">
    <source>
        <dbReference type="Proteomes" id="UP001431783"/>
    </source>
</evidence>
<organism evidence="6 7">
    <name type="scientific">Henosepilachna vigintioctopunctata</name>
    <dbReference type="NCBI Taxonomy" id="420089"/>
    <lineage>
        <taxon>Eukaryota</taxon>
        <taxon>Metazoa</taxon>
        <taxon>Ecdysozoa</taxon>
        <taxon>Arthropoda</taxon>
        <taxon>Hexapoda</taxon>
        <taxon>Insecta</taxon>
        <taxon>Pterygota</taxon>
        <taxon>Neoptera</taxon>
        <taxon>Endopterygota</taxon>
        <taxon>Coleoptera</taxon>
        <taxon>Polyphaga</taxon>
        <taxon>Cucujiformia</taxon>
        <taxon>Coccinelloidea</taxon>
        <taxon>Coccinellidae</taxon>
        <taxon>Epilachninae</taxon>
        <taxon>Epilachnini</taxon>
        <taxon>Henosepilachna</taxon>
    </lineage>
</organism>
<dbReference type="Pfam" id="PF00004">
    <property type="entry name" value="AAA"/>
    <property type="match status" value="1"/>
</dbReference>
<protein>
    <recommendedName>
        <fullName evidence="5">AAA+ ATPase domain-containing protein</fullName>
    </recommendedName>
</protein>
<dbReference type="Pfam" id="PF09336">
    <property type="entry name" value="Vps4_C"/>
    <property type="match status" value="1"/>
</dbReference>
<keyword evidence="7" id="KW-1185">Reference proteome</keyword>
<name>A0AAW1UKE2_9CUCU</name>
<dbReference type="Gene3D" id="1.10.8.60">
    <property type="match status" value="1"/>
</dbReference>
<dbReference type="InterPro" id="IPR003960">
    <property type="entry name" value="ATPase_AAA_CS"/>
</dbReference>
<dbReference type="EMBL" id="JARQZJ010000064">
    <property type="protein sequence ID" value="KAK9880216.1"/>
    <property type="molecule type" value="Genomic_DNA"/>
</dbReference>
<proteinExistence type="inferred from homology"/>
<dbReference type="InterPro" id="IPR041569">
    <property type="entry name" value="AAA_lid_3"/>
</dbReference>
<comment type="similarity">
    <text evidence="1 4">Belongs to the AAA ATPase family.</text>
</comment>
<dbReference type="PROSITE" id="PS00674">
    <property type="entry name" value="AAA"/>
    <property type="match status" value="1"/>
</dbReference>
<dbReference type="InterPro" id="IPR003593">
    <property type="entry name" value="AAA+_ATPase"/>
</dbReference>
<dbReference type="GO" id="GO:0051013">
    <property type="term" value="P:microtubule severing"/>
    <property type="evidence" value="ECO:0007669"/>
    <property type="project" value="UniProtKB-ARBA"/>
</dbReference>
<evidence type="ECO:0000256" key="2">
    <source>
        <dbReference type="ARBA" id="ARBA00022741"/>
    </source>
</evidence>
<dbReference type="FunFam" id="3.40.50.300:FF:000093">
    <property type="entry name" value="Fidgetin-like 1"/>
    <property type="match status" value="1"/>
</dbReference>
<dbReference type="FunFam" id="1.10.8.60:FF:000022">
    <property type="entry name" value="Fidgetin like 1"/>
    <property type="match status" value="1"/>
</dbReference>
<comment type="caution">
    <text evidence="6">The sequence shown here is derived from an EMBL/GenBank/DDBJ whole genome shotgun (WGS) entry which is preliminary data.</text>
</comment>
<dbReference type="InterPro" id="IPR003959">
    <property type="entry name" value="ATPase_AAA_core"/>
</dbReference>
<dbReference type="Gene3D" id="3.40.50.300">
    <property type="entry name" value="P-loop containing nucleotide triphosphate hydrolases"/>
    <property type="match status" value="1"/>
</dbReference>
<dbReference type="GO" id="GO:0005524">
    <property type="term" value="F:ATP binding"/>
    <property type="evidence" value="ECO:0007669"/>
    <property type="project" value="UniProtKB-KW"/>
</dbReference>
<accession>A0AAW1UKE2</accession>
<dbReference type="Pfam" id="PF17862">
    <property type="entry name" value="AAA_lid_3"/>
    <property type="match status" value="1"/>
</dbReference>